<protein>
    <submittedName>
        <fullName evidence="1">Uncharacterized protein</fullName>
    </submittedName>
</protein>
<dbReference type="AlphaFoldDB" id="A0A6A5R9M5"/>
<gene>
    <name evidence="1" type="ORF">M421DRAFT_304138</name>
</gene>
<reference evidence="1" key="1">
    <citation type="journal article" date="2020" name="Stud. Mycol.">
        <title>101 Dothideomycetes genomes: a test case for predicting lifestyles and emergence of pathogens.</title>
        <authorList>
            <person name="Haridas S."/>
            <person name="Albert R."/>
            <person name="Binder M."/>
            <person name="Bloem J."/>
            <person name="Labutti K."/>
            <person name="Salamov A."/>
            <person name="Andreopoulos B."/>
            <person name="Baker S."/>
            <person name="Barry K."/>
            <person name="Bills G."/>
            <person name="Bluhm B."/>
            <person name="Cannon C."/>
            <person name="Castanera R."/>
            <person name="Culley D."/>
            <person name="Daum C."/>
            <person name="Ezra D."/>
            <person name="Gonzalez J."/>
            <person name="Henrissat B."/>
            <person name="Kuo A."/>
            <person name="Liang C."/>
            <person name="Lipzen A."/>
            <person name="Lutzoni F."/>
            <person name="Magnuson J."/>
            <person name="Mondo S."/>
            <person name="Nolan M."/>
            <person name="Ohm R."/>
            <person name="Pangilinan J."/>
            <person name="Park H.-J."/>
            <person name="Ramirez L."/>
            <person name="Alfaro M."/>
            <person name="Sun H."/>
            <person name="Tritt A."/>
            <person name="Yoshinaga Y."/>
            <person name="Zwiers L.-H."/>
            <person name="Turgeon B."/>
            <person name="Goodwin S."/>
            <person name="Spatafora J."/>
            <person name="Crous P."/>
            <person name="Grigoriev I."/>
        </authorList>
    </citation>
    <scope>NUCLEOTIDE SEQUENCE</scope>
    <source>
        <strain evidence="1">CBS 183.55</strain>
    </source>
</reference>
<sequence length="162" mass="18521">MVCDLQTRYVDVIYCWRDRLVAYYAIIATEQGVKAVRVIERHKVRRKAPTLFQIIRRCSIVGSERVVGGQNGISLPEMCRHGLLFLLLPIDCSFMSKEAGQKMSLSLSSSHPLDRTFQHTSRYCKATHPPPYLVEPSSSIPEELLRTLLRYQHTASLWICIG</sequence>
<accession>A0A6A5R9M5</accession>
<name>A0A6A5R9M5_9PLEO</name>
<evidence type="ECO:0000313" key="1">
    <source>
        <dbReference type="EMBL" id="KAF1923898.1"/>
    </source>
</evidence>
<dbReference type="EMBL" id="ML979000">
    <property type="protein sequence ID" value="KAF1923898.1"/>
    <property type="molecule type" value="Genomic_DNA"/>
</dbReference>
<keyword evidence="2" id="KW-1185">Reference proteome</keyword>
<dbReference type="GeneID" id="54346786"/>
<organism evidence="1 2">
    <name type="scientific">Didymella exigua CBS 183.55</name>
    <dbReference type="NCBI Taxonomy" id="1150837"/>
    <lineage>
        <taxon>Eukaryota</taxon>
        <taxon>Fungi</taxon>
        <taxon>Dikarya</taxon>
        <taxon>Ascomycota</taxon>
        <taxon>Pezizomycotina</taxon>
        <taxon>Dothideomycetes</taxon>
        <taxon>Pleosporomycetidae</taxon>
        <taxon>Pleosporales</taxon>
        <taxon>Pleosporineae</taxon>
        <taxon>Didymellaceae</taxon>
        <taxon>Didymella</taxon>
    </lineage>
</organism>
<evidence type="ECO:0000313" key="2">
    <source>
        <dbReference type="Proteomes" id="UP000800082"/>
    </source>
</evidence>
<dbReference type="Proteomes" id="UP000800082">
    <property type="component" value="Unassembled WGS sequence"/>
</dbReference>
<proteinExistence type="predicted"/>
<dbReference type="RefSeq" id="XP_033444151.1">
    <property type="nucleotide sequence ID" value="XM_033589139.1"/>
</dbReference>